<dbReference type="RefSeq" id="WP_191271336.1">
    <property type="nucleotide sequence ID" value="NZ_BNDS01000005.1"/>
</dbReference>
<comment type="caution">
    <text evidence="1">The sequence shown here is derived from an EMBL/GenBank/DDBJ whole genome shotgun (WGS) entry which is preliminary data.</text>
</comment>
<evidence type="ECO:0000313" key="1">
    <source>
        <dbReference type="EMBL" id="GHH97948.1"/>
    </source>
</evidence>
<gene>
    <name evidence="1" type="ORF">AM1BK_14910</name>
</gene>
<sequence>MGLQQLFSGFRAFSTTNQPVVGGSVFPVLFQDDFTPPYGFDVMGEYDPATSTFTAHQDGVYSILASIGFEPNSTLAPVNFAVEVDIILNGTDLLTTDLDNVPVELFGVPVVVSTSSIVQLNAGDTLSVQFSAFSREIGFVNGVILGLPFNTHFEAARFPSPLMNNMPASPAFPTVKGALQEPFLKKFFKK</sequence>
<name>A0ABQ3N1U3_9BACI</name>
<dbReference type="SUPFAM" id="SSF49842">
    <property type="entry name" value="TNF-like"/>
    <property type="match status" value="1"/>
</dbReference>
<keyword evidence="2" id="KW-1185">Reference proteome</keyword>
<dbReference type="Gene3D" id="2.60.120.40">
    <property type="match status" value="1"/>
</dbReference>
<organism evidence="1 2">
    <name type="scientific">Neobacillus kokaensis</name>
    <dbReference type="NCBI Taxonomy" id="2759023"/>
    <lineage>
        <taxon>Bacteria</taxon>
        <taxon>Bacillati</taxon>
        <taxon>Bacillota</taxon>
        <taxon>Bacilli</taxon>
        <taxon>Bacillales</taxon>
        <taxon>Bacillaceae</taxon>
        <taxon>Neobacillus</taxon>
    </lineage>
</organism>
<evidence type="ECO:0000313" key="2">
    <source>
        <dbReference type="Proteomes" id="UP000637074"/>
    </source>
</evidence>
<dbReference type="EMBL" id="BNDS01000005">
    <property type="protein sequence ID" value="GHH97948.1"/>
    <property type="molecule type" value="Genomic_DNA"/>
</dbReference>
<proteinExistence type="predicted"/>
<evidence type="ECO:0008006" key="3">
    <source>
        <dbReference type="Google" id="ProtNLM"/>
    </source>
</evidence>
<dbReference type="InterPro" id="IPR008983">
    <property type="entry name" value="Tumour_necrosis_fac-like_dom"/>
</dbReference>
<accession>A0ABQ3N1U3</accession>
<dbReference type="Proteomes" id="UP000637074">
    <property type="component" value="Unassembled WGS sequence"/>
</dbReference>
<protein>
    <recommendedName>
        <fullName evidence="3">C1q domain-containing protein</fullName>
    </recommendedName>
</protein>
<reference evidence="1 2" key="1">
    <citation type="journal article" date="2022" name="Int. J. Syst. Evol. Microbiol.">
        <title>Neobacillus kokaensis sp. nov., isolated from soil.</title>
        <authorList>
            <person name="Yuki K."/>
            <person name="Matsubara H."/>
            <person name="Yamaguchi S."/>
        </authorList>
    </citation>
    <scope>NUCLEOTIDE SEQUENCE [LARGE SCALE GENOMIC DNA]</scope>
    <source>
        <strain evidence="1 2">LOB 377</strain>
    </source>
</reference>